<dbReference type="AlphaFoldDB" id="A0A174G482"/>
<organism evidence="1 2">
    <name type="scientific">Agathobacter rectalis</name>
    <dbReference type="NCBI Taxonomy" id="39491"/>
    <lineage>
        <taxon>Bacteria</taxon>
        <taxon>Bacillati</taxon>
        <taxon>Bacillota</taxon>
        <taxon>Clostridia</taxon>
        <taxon>Lachnospirales</taxon>
        <taxon>Lachnospiraceae</taxon>
        <taxon>Agathobacter</taxon>
    </lineage>
</organism>
<evidence type="ECO:0000313" key="2">
    <source>
        <dbReference type="Proteomes" id="UP000095602"/>
    </source>
</evidence>
<evidence type="ECO:0000313" key="1">
    <source>
        <dbReference type="EMBL" id="CUO57352.1"/>
    </source>
</evidence>
<protein>
    <submittedName>
        <fullName evidence="1">Uncharacterized protein</fullName>
    </submittedName>
</protein>
<sequence length="58" mass="6863">MNDCKNYISKKVYHKTKANANIYSEILFVFSIDKRLFEMYYVTTITTNTCSEIQEVVL</sequence>
<accession>A0A174G482</accession>
<dbReference type="Proteomes" id="UP000095602">
    <property type="component" value="Unassembled WGS sequence"/>
</dbReference>
<reference evidence="1 2" key="1">
    <citation type="submission" date="2015-09" db="EMBL/GenBank/DDBJ databases">
        <authorList>
            <consortium name="Pathogen Informatics"/>
        </authorList>
    </citation>
    <scope>NUCLEOTIDE SEQUENCE [LARGE SCALE GENOMIC DNA]</scope>
    <source>
        <strain evidence="1 2">2789STDY5834884</strain>
    </source>
</reference>
<name>A0A174G482_9FIRM</name>
<proteinExistence type="predicted"/>
<gene>
    <name evidence="1" type="ORF">ERS852497_00104</name>
</gene>
<dbReference type="EMBL" id="CZAJ01000001">
    <property type="protein sequence ID" value="CUO57352.1"/>
    <property type="molecule type" value="Genomic_DNA"/>
</dbReference>